<organism evidence="3 4">
    <name type="scientific">Lishizhenia tianjinensis</name>
    <dbReference type="NCBI Taxonomy" id="477690"/>
    <lineage>
        <taxon>Bacteria</taxon>
        <taxon>Pseudomonadati</taxon>
        <taxon>Bacteroidota</taxon>
        <taxon>Flavobacteriia</taxon>
        <taxon>Flavobacteriales</taxon>
        <taxon>Crocinitomicaceae</taxon>
        <taxon>Lishizhenia</taxon>
    </lineage>
</organism>
<feature type="modified residue" description="4-aspartylphosphate" evidence="1">
    <location>
        <position position="64"/>
    </location>
</feature>
<evidence type="ECO:0000256" key="1">
    <source>
        <dbReference type="PROSITE-ProRule" id="PRU00169"/>
    </source>
</evidence>
<dbReference type="SUPFAM" id="SSF52172">
    <property type="entry name" value="CheY-like"/>
    <property type="match status" value="1"/>
</dbReference>
<evidence type="ECO:0000313" key="4">
    <source>
        <dbReference type="Proteomes" id="UP000236454"/>
    </source>
</evidence>
<accession>A0A1I6Y6C7</accession>
<dbReference type="EMBL" id="FPAS01000001">
    <property type="protein sequence ID" value="SFT46109.1"/>
    <property type="molecule type" value="Genomic_DNA"/>
</dbReference>
<dbReference type="PROSITE" id="PS50110">
    <property type="entry name" value="RESPONSE_REGULATORY"/>
    <property type="match status" value="1"/>
</dbReference>
<dbReference type="Pfam" id="PF00072">
    <property type="entry name" value="Response_reg"/>
    <property type="match status" value="1"/>
</dbReference>
<feature type="domain" description="Response regulatory" evidence="2">
    <location>
        <begin position="7"/>
        <end position="134"/>
    </location>
</feature>
<dbReference type="GO" id="GO:0000160">
    <property type="term" value="P:phosphorelay signal transduction system"/>
    <property type="evidence" value="ECO:0007669"/>
    <property type="project" value="InterPro"/>
</dbReference>
<evidence type="ECO:0000259" key="2">
    <source>
        <dbReference type="PROSITE" id="PS50110"/>
    </source>
</evidence>
<dbReference type="InterPro" id="IPR011006">
    <property type="entry name" value="CheY-like_superfamily"/>
</dbReference>
<keyword evidence="4" id="KW-1185">Reference proteome</keyword>
<dbReference type="SMART" id="SM00448">
    <property type="entry name" value="REC"/>
    <property type="match status" value="1"/>
</dbReference>
<dbReference type="Proteomes" id="UP000236454">
    <property type="component" value="Unassembled WGS sequence"/>
</dbReference>
<dbReference type="PANTHER" id="PTHR44520">
    <property type="entry name" value="RESPONSE REGULATOR RCP1-RELATED"/>
    <property type="match status" value="1"/>
</dbReference>
<name>A0A1I6Y6C7_9FLAO</name>
<evidence type="ECO:0000313" key="3">
    <source>
        <dbReference type="EMBL" id="SFT46109.1"/>
    </source>
</evidence>
<protein>
    <submittedName>
        <fullName evidence="3">CheY chemotaxis protein or a CheY-like REC (Receiver) domain</fullName>
    </submittedName>
</protein>
<dbReference type="STRING" id="477690.SAMN05216474_0689"/>
<proteinExistence type="predicted"/>
<dbReference type="OrthoDB" id="673128at2"/>
<dbReference type="PANTHER" id="PTHR44520:SF2">
    <property type="entry name" value="RESPONSE REGULATOR RCP1"/>
    <property type="match status" value="1"/>
</dbReference>
<gene>
    <name evidence="3" type="ORF">SAMN05216474_0689</name>
</gene>
<dbReference type="InterPro" id="IPR052893">
    <property type="entry name" value="TCS_response_regulator"/>
</dbReference>
<dbReference type="AlphaFoldDB" id="A0A1I6Y6C7"/>
<dbReference type="InterPro" id="IPR001789">
    <property type="entry name" value="Sig_transdc_resp-reg_receiver"/>
</dbReference>
<reference evidence="3 4" key="1">
    <citation type="submission" date="2016-10" db="EMBL/GenBank/DDBJ databases">
        <authorList>
            <person name="de Groot N.N."/>
        </authorList>
    </citation>
    <scope>NUCLEOTIDE SEQUENCE [LARGE SCALE GENOMIC DNA]</scope>
    <source>
        <strain evidence="3 4">CGMCC 1.7005</strain>
    </source>
</reference>
<keyword evidence="1" id="KW-0597">Phosphoprotein</keyword>
<dbReference type="RefSeq" id="WP_090246352.1">
    <property type="nucleotide sequence ID" value="NZ_FPAS01000001.1"/>
</dbReference>
<sequence length="134" mass="15500">MKKKVNCILLIDDDEPTNYLHQILLEDMDIADEIIAMQNAEEALEFLKSEEEGEHPQPDIIFLDINMPVMNGWEFLEEYNKLPISQKGKHVMIMLTTSVNPDDKHKANQDGIVQDFINKPLEESVVRKIVGEFF</sequence>
<dbReference type="Gene3D" id="3.40.50.2300">
    <property type="match status" value="1"/>
</dbReference>